<keyword evidence="2" id="KW-1185">Reference proteome</keyword>
<organism evidence="1 2">
    <name type="scientific">Menidia menidia</name>
    <name type="common">Atlantic silverside</name>
    <dbReference type="NCBI Taxonomy" id="238744"/>
    <lineage>
        <taxon>Eukaryota</taxon>
        <taxon>Metazoa</taxon>
        <taxon>Chordata</taxon>
        <taxon>Craniata</taxon>
        <taxon>Vertebrata</taxon>
        <taxon>Euteleostomi</taxon>
        <taxon>Actinopterygii</taxon>
        <taxon>Neopterygii</taxon>
        <taxon>Teleostei</taxon>
        <taxon>Neoteleostei</taxon>
        <taxon>Acanthomorphata</taxon>
        <taxon>Ovalentaria</taxon>
        <taxon>Atherinomorphae</taxon>
        <taxon>Atheriniformes</taxon>
        <taxon>Atherinopsidae</taxon>
        <taxon>Menidiinae</taxon>
        <taxon>Menidia</taxon>
    </lineage>
</organism>
<dbReference type="Proteomes" id="UP000677803">
    <property type="component" value="Unassembled WGS sequence"/>
</dbReference>
<reference evidence="1" key="1">
    <citation type="submission" date="2021-05" db="EMBL/GenBank/DDBJ databases">
        <authorList>
            <person name="Tigano A."/>
        </authorList>
    </citation>
    <scope>NUCLEOTIDE SEQUENCE</scope>
</reference>
<comment type="caution">
    <text evidence="1">The sequence shown here is derived from an EMBL/GenBank/DDBJ whole genome shotgun (WGS) entry which is preliminary data.</text>
</comment>
<evidence type="ECO:0000313" key="2">
    <source>
        <dbReference type="Proteomes" id="UP000677803"/>
    </source>
</evidence>
<accession>A0A8S4B7Z5</accession>
<dbReference type="EMBL" id="CAJRST010011113">
    <property type="protein sequence ID" value="CAG5927507.1"/>
    <property type="molecule type" value="Genomic_DNA"/>
</dbReference>
<evidence type="ECO:0000313" key="1">
    <source>
        <dbReference type="EMBL" id="CAG5927507.1"/>
    </source>
</evidence>
<name>A0A8S4B7Z5_9TELE</name>
<protein>
    <submittedName>
        <fullName evidence="1">(Atlantic silverside) hypothetical protein</fullName>
    </submittedName>
</protein>
<sequence>MTPWDGFGHSFLDQIQQSVGNATHQGCGLYLHLSSRDARWGSSHKRPLSVLHNIPRHFETWRHDPDLLWHRTQ</sequence>
<proteinExistence type="predicted"/>
<gene>
    <name evidence="1" type="ORF">MMEN_LOCUS11345</name>
</gene>
<dbReference type="AlphaFoldDB" id="A0A8S4B7Z5"/>